<feature type="compositionally biased region" description="Polar residues" evidence="1">
    <location>
        <begin position="294"/>
        <end position="312"/>
    </location>
</feature>
<dbReference type="EMBL" id="JAOAOG010000168">
    <property type="protein sequence ID" value="KAJ6243603.1"/>
    <property type="molecule type" value="Genomic_DNA"/>
</dbReference>
<dbReference type="SMART" id="SM00389">
    <property type="entry name" value="HOX"/>
    <property type="match status" value="1"/>
</dbReference>
<feature type="domain" description="Homeobox" evidence="2">
    <location>
        <begin position="448"/>
        <end position="516"/>
    </location>
</feature>
<feature type="compositionally biased region" description="Basic residues" evidence="1">
    <location>
        <begin position="348"/>
        <end position="393"/>
    </location>
</feature>
<evidence type="ECO:0000259" key="2">
    <source>
        <dbReference type="SMART" id="SM00389"/>
    </source>
</evidence>
<accession>A0ABQ8YG84</accession>
<name>A0ABQ8YG84_9EUKA</name>
<sequence>MYFLKANNEINEISKQIRNDQEDLNYYDTLIPYSNYPKPYDNYEECLSNKENNYLGFNFINCNKEKDLSLNGRKSHSDLFGYEESLSELMYETDNHFTCHNIDDFDLEENSFEKESIFNLRQKKIMNPMSFQSSHENSQYLAINNLTLKKSIKTNFIEKQDFGNKLPHEKITSKNFAMNHYEMDYENVLPLDLSCEWFSEDHIQNNNYPNLNGELKKTNSILYQKKMIGATPAVNKEQRGQPREIKIEKKGLSNLFYNQKLCLDNIFENKISIKNIFLSEPSIINFVSKKKSSPNRVNSLNSPNNRIDSISLPNDKLKSKALNNLKPTQLTLKINHSKTNPQTDNFKHRNSLNMKKKIKKKKKNKTKKNNKNKNKKKKRKRKKKTKTITKKITKMVQRKEIKRKRKRKRLYPNTDQKPGKTTKKYKLKIGRAANQGGKGVSISAFEVPITIRCRTTQFAQNVFEKWFLDHCLTDLGPYPDQKTQMFLASEAKTSVLRVVRWFGQRRRIEKEKWENGKIEKPKWIRKKGKVKKFV</sequence>
<feature type="compositionally biased region" description="Basic residues" evidence="1">
    <location>
        <begin position="400"/>
        <end position="410"/>
    </location>
</feature>
<dbReference type="Proteomes" id="UP001150062">
    <property type="component" value="Unassembled WGS sequence"/>
</dbReference>
<dbReference type="SUPFAM" id="SSF46689">
    <property type="entry name" value="Homeodomain-like"/>
    <property type="match status" value="1"/>
</dbReference>
<comment type="caution">
    <text evidence="3">The sequence shown here is derived from an EMBL/GenBank/DDBJ whole genome shotgun (WGS) entry which is preliminary data.</text>
</comment>
<dbReference type="InterPro" id="IPR009057">
    <property type="entry name" value="Homeodomain-like_sf"/>
</dbReference>
<evidence type="ECO:0000313" key="3">
    <source>
        <dbReference type="EMBL" id="KAJ6243603.1"/>
    </source>
</evidence>
<protein>
    <recommendedName>
        <fullName evidence="2">Homeobox domain-containing protein</fullName>
    </recommendedName>
</protein>
<feature type="region of interest" description="Disordered" evidence="1">
    <location>
        <begin position="328"/>
        <end position="423"/>
    </location>
</feature>
<organism evidence="3 4">
    <name type="scientific">Anaeramoeba flamelloides</name>
    <dbReference type="NCBI Taxonomy" id="1746091"/>
    <lineage>
        <taxon>Eukaryota</taxon>
        <taxon>Metamonada</taxon>
        <taxon>Anaeramoebidae</taxon>
        <taxon>Anaeramoeba</taxon>
    </lineage>
</organism>
<gene>
    <name evidence="3" type="ORF">M0813_22041</name>
</gene>
<feature type="compositionally biased region" description="Polar residues" evidence="1">
    <location>
        <begin position="328"/>
        <end position="344"/>
    </location>
</feature>
<proteinExistence type="predicted"/>
<feature type="region of interest" description="Disordered" evidence="1">
    <location>
        <begin position="289"/>
        <end position="312"/>
    </location>
</feature>
<dbReference type="CDD" id="cd00086">
    <property type="entry name" value="homeodomain"/>
    <property type="match status" value="1"/>
</dbReference>
<reference evidence="3" key="1">
    <citation type="submission" date="2022-08" db="EMBL/GenBank/DDBJ databases">
        <title>Novel sulfate-reducing endosymbionts in the free-living metamonad Anaeramoeba.</title>
        <authorList>
            <person name="Jerlstrom-Hultqvist J."/>
            <person name="Cepicka I."/>
            <person name="Gallot-Lavallee L."/>
            <person name="Salas-Leiva D."/>
            <person name="Curtis B.A."/>
            <person name="Zahonova K."/>
            <person name="Pipaliya S."/>
            <person name="Dacks J."/>
            <person name="Roger A.J."/>
        </authorList>
    </citation>
    <scope>NUCLEOTIDE SEQUENCE</scope>
    <source>
        <strain evidence="3">Schooner1</strain>
    </source>
</reference>
<dbReference type="InterPro" id="IPR001356">
    <property type="entry name" value="HD"/>
</dbReference>
<dbReference type="Gene3D" id="1.10.10.60">
    <property type="entry name" value="Homeodomain-like"/>
    <property type="match status" value="1"/>
</dbReference>
<keyword evidence="4" id="KW-1185">Reference proteome</keyword>
<evidence type="ECO:0000313" key="4">
    <source>
        <dbReference type="Proteomes" id="UP001150062"/>
    </source>
</evidence>
<evidence type="ECO:0000256" key="1">
    <source>
        <dbReference type="SAM" id="MobiDB-lite"/>
    </source>
</evidence>